<dbReference type="GO" id="GO:0045944">
    <property type="term" value="P:positive regulation of transcription by RNA polymerase II"/>
    <property type="evidence" value="ECO:0007669"/>
    <property type="project" value="TreeGrafter"/>
</dbReference>
<dbReference type="SUPFAM" id="SSF57184">
    <property type="entry name" value="Growth factor receptor domain"/>
    <property type="match status" value="1"/>
</dbReference>
<feature type="compositionally biased region" description="Polar residues" evidence="12">
    <location>
        <begin position="42"/>
        <end position="57"/>
    </location>
</feature>
<dbReference type="Gene3D" id="4.10.280.10">
    <property type="entry name" value="Helix-loop-helix DNA-binding domain"/>
    <property type="match status" value="1"/>
</dbReference>
<dbReference type="Gene3D" id="6.20.200.20">
    <property type="match status" value="2"/>
</dbReference>
<dbReference type="EMBL" id="CAJPIZ010000010">
    <property type="protein sequence ID" value="CAG2099993.1"/>
    <property type="molecule type" value="Genomic_DNA"/>
</dbReference>
<dbReference type="Pfam" id="PF00010">
    <property type="entry name" value="HLH"/>
    <property type="match status" value="1"/>
</dbReference>
<evidence type="ECO:0000256" key="11">
    <source>
        <dbReference type="ARBA" id="ARBA00029944"/>
    </source>
</evidence>
<keyword evidence="18" id="KW-1185">Reference proteome</keyword>
<keyword evidence="6" id="KW-0238">DNA-binding</keyword>
<gene>
    <name evidence="17" type="ORF">OSB1V03_LOCUS64</name>
</gene>
<dbReference type="EMBL" id="OC854585">
    <property type="protein sequence ID" value="CAD7619563.1"/>
    <property type="molecule type" value="Genomic_DNA"/>
</dbReference>
<dbReference type="PROSITE" id="PS50184">
    <property type="entry name" value="VWFC_2"/>
    <property type="match status" value="3"/>
</dbReference>
<dbReference type="InterPro" id="IPR004094">
    <property type="entry name" value="Antistasin-like"/>
</dbReference>
<evidence type="ECO:0000256" key="1">
    <source>
        <dbReference type="ARBA" id="ARBA00007628"/>
    </source>
</evidence>
<evidence type="ECO:0000256" key="2">
    <source>
        <dbReference type="ARBA" id="ARBA00017633"/>
    </source>
</evidence>
<dbReference type="AlphaFoldDB" id="A0A7R9KC88"/>
<evidence type="ECO:0000313" key="18">
    <source>
        <dbReference type="Proteomes" id="UP000759131"/>
    </source>
</evidence>
<dbReference type="InterPro" id="IPR011061">
    <property type="entry name" value="Hirudin/antistatin"/>
</dbReference>
<reference evidence="17" key="1">
    <citation type="submission" date="2020-11" db="EMBL/GenBank/DDBJ databases">
        <authorList>
            <person name="Tran Van P."/>
        </authorList>
    </citation>
    <scope>NUCLEOTIDE SEQUENCE</scope>
</reference>
<dbReference type="InterPro" id="IPR011598">
    <property type="entry name" value="bHLH_dom"/>
</dbReference>
<feature type="domain" description="IGFBP N-terminal" evidence="16">
    <location>
        <begin position="183"/>
        <end position="264"/>
    </location>
</feature>
<keyword evidence="9" id="KW-0804">Transcription</keyword>
<dbReference type="SUPFAM" id="SSF57603">
    <property type="entry name" value="FnI-like domain"/>
    <property type="match status" value="3"/>
</dbReference>
<comment type="similarity">
    <text evidence="1">Belongs to the MAX family.</text>
</comment>
<dbReference type="Pfam" id="PF00093">
    <property type="entry name" value="VWC"/>
    <property type="match status" value="1"/>
</dbReference>
<dbReference type="CDD" id="cd11406">
    <property type="entry name" value="bHLHzip_Max"/>
    <property type="match status" value="1"/>
</dbReference>
<dbReference type="SUPFAM" id="SSF47459">
    <property type="entry name" value="HLH, helix-loop-helix DNA-binding domain"/>
    <property type="match status" value="1"/>
</dbReference>
<evidence type="ECO:0000259" key="15">
    <source>
        <dbReference type="PROSITE" id="PS51252"/>
    </source>
</evidence>
<dbReference type="InterPro" id="IPR009030">
    <property type="entry name" value="Growth_fac_rcpt_cys_sf"/>
</dbReference>
<dbReference type="GO" id="GO:0005576">
    <property type="term" value="C:extracellular region"/>
    <property type="evidence" value="ECO:0007669"/>
    <property type="project" value="InterPro"/>
</dbReference>
<evidence type="ECO:0000256" key="3">
    <source>
        <dbReference type="ARBA" id="ARBA00022491"/>
    </source>
</evidence>
<dbReference type="GO" id="GO:0003677">
    <property type="term" value="F:DNA binding"/>
    <property type="evidence" value="ECO:0007669"/>
    <property type="project" value="UniProtKB-KW"/>
</dbReference>
<dbReference type="SMART" id="SM00353">
    <property type="entry name" value="HLH"/>
    <property type="match status" value="1"/>
</dbReference>
<organism evidence="17">
    <name type="scientific">Medioppia subpectinata</name>
    <dbReference type="NCBI Taxonomy" id="1979941"/>
    <lineage>
        <taxon>Eukaryota</taxon>
        <taxon>Metazoa</taxon>
        <taxon>Ecdysozoa</taxon>
        <taxon>Arthropoda</taxon>
        <taxon>Chelicerata</taxon>
        <taxon>Arachnida</taxon>
        <taxon>Acari</taxon>
        <taxon>Acariformes</taxon>
        <taxon>Sarcoptiformes</taxon>
        <taxon>Oribatida</taxon>
        <taxon>Brachypylina</taxon>
        <taxon>Oppioidea</taxon>
        <taxon>Oppiidae</taxon>
        <taxon>Medioppia</taxon>
    </lineage>
</organism>
<proteinExistence type="inferred from homology"/>
<feature type="domain" description="VWFC" evidence="13">
    <location>
        <begin position="331"/>
        <end position="389"/>
    </location>
</feature>
<dbReference type="Proteomes" id="UP000759131">
    <property type="component" value="Unassembled WGS sequence"/>
</dbReference>
<evidence type="ECO:0000256" key="10">
    <source>
        <dbReference type="ARBA" id="ARBA00023242"/>
    </source>
</evidence>
<dbReference type="GO" id="GO:0046983">
    <property type="term" value="F:protein dimerization activity"/>
    <property type="evidence" value="ECO:0007669"/>
    <property type="project" value="InterPro"/>
</dbReference>
<feature type="compositionally biased region" description="Acidic residues" evidence="12">
    <location>
        <begin position="24"/>
        <end position="40"/>
    </location>
</feature>
<dbReference type="Pfam" id="PF02822">
    <property type="entry name" value="Antistasin"/>
    <property type="match status" value="1"/>
</dbReference>
<dbReference type="OrthoDB" id="8964853at2759"/>
<protein>
    <recommendedName>
        <fullName evidence="2">Protein max</fullName>
    </recommendedName>
    <alternativeName>
        <fullName evidence="11">Myc-associated factor X</fullName>
    </alternativeName>
</protein>
<evidence type="ECO:0000313" key="17">
    <source>
        <dbReference type="EMBL" id="CAD7619563.1"/>
    </source>
</evidence>
<keyword evidence="5" id="KW-0805">Transcription regulation</keyword>
<keyword evidence="7" id="KW-1015">Disulfide bond</keyword>
<dbReference type="SMART" id="SM00214">
    <property type="entry name" value="VWC"/>
    <property type="match status" value="3"/>
</dbReference>
<dbReference type="InterPro" id="IPR036638">
    <property type="entry name" value="HLH_DNA-bd_sf"/>
</dbReference>
<dbReference type="SMART" id="SM00121">
    <property type="entry name" value="IB"/>
    <property type="match status" value="1"/>
</dbReference>
<dbReference type="PROSITE" id="PS01208">
    <property type="entry name" value="VWFC_1"/>
    <property type="match status" value="3"/>
</dbReference>
<evidence type="ECO:0000259" key="14">
    <source>
        <dbReference type="PROSITE" id="PS50888"/>
    </source>
</evidence>
<dbReference type="PROSITE" id="PS51252">
    <property type="entry name" value="ANTISTASIN"/>
    <property type="match status" value="1"/>
</dbReference>
<dbReference type="PANTHER" id="PTHR10328">
    <property type="entry name" value="PROTEIN MAX MYC-ASSOCIATED FACTOR X"/>
    <property type="match status" value="1"/>
</dbReference>
<sequence length="612" mass="67924">MDCMCCDEWSSGVAITVSEWTMSDDEKDNDVDIESDDEDVCSSASISGDSNRNSFSQADKRAHHNALERKRRDHIKDSFSSLRDAVPSLHGEKASRAQILKKAAEYIAFMRRKNTTVQGDIDDLKRQNKVLEEQIGKSVPVVRTLEKAKSSGITDLDLNGTSILDNSSHTKIENESVSSLDGIHSICHQTQCNQSQCPNPSQCLLGFTDDECKCCQVCLKAKGETCGPNNKCAKGLRCLFPQQLHSINTNLVNNDQEIGVCGLLDCTGPTKCIHNNQQFMNGDKWKADKCTTCECRDGLSFCHKKECNQTMETKNCNVMAMIEDECCPICQGCISSNGKFYNNTHNWYENDCSHCECTNGQISCKVQMCSPVHCDQPINIEGQCCPVCPIKSTISCNIQCPQGFKRNALGIEICECDHCLNKSYKCKIFCPFGFKKGTDGCPICQCLTLHNLNQTTINDKINDIICTLSNGSVVSNGLFWSDGCRECYCNSGKIMCTQPNCPPIQCSNAIFIAHQCCPICAQHINKDVHQNSGGYPHMKYMRNRVIEGSLSENGIIRLWPYSTDTTHTADANDKQFISIRVSNNANNNLLNYDSLDNTLEDKLLTSSCPPPN</sequence>
<evidence type="ECO:0000256" key="8">
    <source>
        <dbReference type="ARBA" id="ARBA00023159"/>
    </source>
</evidence>
<dbReference type="GO" id="GO:0004867">
    <property type="term" value="F:serine-type endopeptidase inhibitor activity"/>
    <property type="evidence" value="ECO:0007669"/>
    <property type="project" value="InterPro"/>
</dbReference>
<dbReference type="Pfam" id="PF00219">
    <property type="entry name" value="IGFBP"/>
    <property type="match status" value="1"/>
</dbReference>
<evidence type="ECO:0000256" key="5">
    <source>
        <dbReference type="ARBA" id="ARBA00023015"/>
    </source>
</evidence>
<dbReference type="GO" id="GO:0003700">
    <property type="term" value="F:DNA-binding transcription factor activity"/>
    <property type="evidence" value="ECO:0007669"/>
    <property type="project" value="TreeGrafter"/>
</dbReference>
<keyword evidence="3" id="KW-0678">Repressor</keyword>
<dbReference type="PROSITE" id="PS50888">
    <property type="entry name" value="BHLH"/>
    <property type="match status" value="1"/>
</dbReference>
<dbReference type="Gene3D" id="4.10.40.20">
    <property type="match status" value="1"/>
</dbReference>
<evidence type="ECO:0000256" key="12">
    <source>
        <dbReference type="SAM" id="MobiDB-lite"/>
    </source>
</evidence>
<keyword evidence="8" id="KW-0010">Activator</keyword>
<evidence type="ECO:0000256" key="4">
    <source>
        <dbReference type="ARBA" id="ARBA00022553"/>
    </source>
</evidence>
<dbReference type="SUPFAM" id="SSF57262">
    <property type="entry name" value="Leech antihemostatic proteins"/>
    <property type="match status" value="1"/>
</dbReference>
<dbReference type="InterPro" id="IPR000867">
    <property type="entry name" value="IGFBP-like"/>
</dbReference>
<dbReference type="InterPro" id="IPR001007">
    <property type="entry name" value="VWF_dom"/>
</dbReference>
<evidence type="ECO:0000256" key="7">
    <source>
        <dbReference type="ARBA" id="ARBA00023157"/>
    </source>
</evidence>
<feature type="domain" description="VWFC" evidence="13">
    <location>
        <begin position="270"/>
        <end position="331"/>
    </location>
</feature>
<feature type="domain" description="VWFC" evidence="13">
    <location>
        <begin position="464"/>
        <end position="521"/>
    </location>
</feature>
<accession>A0A7R9KC88</accession>
<keyword evidence="4" id="KW-0597">Phosphoprotein</keyword>
<dbReference type="PROSITE" id="PS51323">
    <property type="entry name" value="IGFBP_N_2"/>
    <property type="match status" value="1"/>
</dbReference>
<evidence type="ECO:0000259" key="13">
    <source>
        <dbReference type="PROSITE" id="PS50184"/>
    </source>
</evidence>
<dbReference type="FunFam" id="4.10.280.10:FF:000023">
    <property type="entry name" value="MAX isoform 13"/>
    <property type="match status" value="1"/>
</dbReference>
<dbReference type="Gene3D" id="2.10.70.10">
    <property type="entry name" value="Complement Module, domain 1"/>
    <property type="match status" value="1"/>
</dbReference>
<evidence type="ECO:0000256" key="6">
    <source>
        <dbReference type="ARBA" id="ARBA00023125"/>
    </source>
</evidence>
<dbReference type="PANTHER" id="PTHR10328:SF3">
    <property type="entry name" value="PROTEIN MAX"/>
    <property type="match status" value="1"/>
</dbReference>
<name>A0A7R9KC88_9ACAR</name>
<feature type="region of interest" description="Disordered" evidence="12">
    <location>
        <begin position="24"/>
        <end position="66"/>
    </location>
</feature>
<evidence type="ECO:0000259" key="16">
    <source>
        <dbReference type="PROSITE" id="PS51323"/>
    </source>
</evidence>
<dbReference type="GO" id="GO:0090575">
    <property type="term" value="C:RNA polymerase II transcription regulator complex"/>
    <property type="evidence" value="ECO:0007669"/>
    <property type="project" value="TreeGrafter"/>
</dbReference>
<evidence type="ECO:0000256" key="9">
    <source>
        <dbReference type="ARBA" id="ARBA00023163"/>
    </source>
</evidence>
<dbReference type="Gene3D" id="2.10.22.10">
    <property type="entry name" value="Antistasin, domain 1"/>
    <property type="match status" value="1"/>
</dbReference>
<dbReference type="Pfam" id="PF23334">
    <property type="entry name" value="VWC2L_2nd"/>
    <property type="match status" value="2"/>
</dbReference>
<feature type="domain" description="BHLH" evidence="14">
    <location>
        <begin position="59"/>
        <end position="110"/>
    </location>
</feature>
<feature type="domain" description="Antistasin-like" evidence="15">
    <location>
        <begin position="419"/>
        <end position="446"/>
    </location>
</feature>
<keyword evidence="10" id="KW-0539">Nucleus</keyword>